<gene>
    <name evidence="2" type="ORF">NDU88_001260</name>
</gene>
<reference evidence="2" key="1">
    <citation type="journal article" date="2022" name="bioRxiv">
        <title>Sequencing and chromosome-scale assembly of the giantPleurodeles waltlgenome.</title>
        <authorList>
            <person name="Brown T."/>
            <person name="Elewa A."/>
            <person name="Iarovenko S."/>
            <person name="Subramanian E."/>
            <person name="Araus A.J."/>
            <person name="Petzold A."/>
            <person name="Susuki M."/>
            <person name="Suzuki K.-i.T."/>
            <person name="Hayashi T."/>
            <person name="Toyoda A."/>
            <person name="Oliveira C."/>
            <person name="Osipova E."/>
            <person name="Leigh N.D."/>
            <person name="Simon A."/>
            <person name="Yun M.H."/>
        </authorList>
    </citation>
    <scope>NUCLEOTIDE SEQUENCE</scope>
    <source>
        <strain evidence="2">20211129_DDA</strain>
        <tissue evidence="2">Liver</tissue>
    </source>
</reference>
<protein>
    <submittedName>
        <fullName evidence="2">Uncharacterized protein</fullName>
    </submittedName>
</protein>
<evidence type="ECO:0000313" key="3">
    <source>
        <dbReference type="Proteomes" id="UP001066276"/>
    </source>
</evidence>
<dbReference type="EMBL" id="JANPWB010000002">
    <property type="protein sequence ID" value="KAJ1205835.1"/>
    <property type="molecule type" value="Genomic_DNA"/>
</dbReference>
<name>A0AAV7VVW8_PLEWA</name>
<dbReference type="AlphaFoldDB" id="A0AAV7VVW8"/>
<comment type="caution">
    <text evidence="2">The sequence shown here is derived from an EMBL/GenBank/DDBJ whole genome shotgun (WGS) entry which is preliminary data.</text>
</comment>
<evidence type="ECO:0000256" key="1">
    <source>
        <dbReference type="SAM" id="MobiDB-lite"/>
    </source>
</evidence>
<evidence type="ECO:0000313" key="2">
    <source>
        <dbReference type="EMBL" id="KAJ1205835.1"/>
    </source>
</evidence>
<sequence length="86" mass="9266">MLRRPPQSTGACVSEHDSGFFTGLSGVSGSRRPRQGSVAQPRRGGLIPDAILVLRLSGPRHGHRDCFLPPLRHSMVPKGRGTRGDI</sequence>
<dbReference type="Proteomes" id="UP001066276">
    <property type="component" value="Chromosome 1_2"/>
</dbReference>
<accession>A0AAV7VVW8</accession>
<keyword evidence="3" id="KW-1185">Reference proteome</keyword>
<organism evidence="2 3">
    <name type="scientific">Pleurodeles waltl</name>
    <name type="common">Iberian ribbed newt</name>
    <dbReference type="NCBI Taxonomy" id="8319"/>
    <lineage>
        <taxon>Eukaryota</taxon>
        <taxon>Metazoa</taxon>
        <taxon>Chordata</taxon>
        <taxon>Craniata</taxon>
        <taxon>Vertebrata</taxon>
        <taxon>Euteleostomi</taxon>
        <taxon>Amphibia</taxon>
        <taxon>Batrachia</taxon>
        <taxon>Caudata</taxon>
        <taxon>Salamandroidea</taxon>
        <taxon>Salamandridae</taxon>
        <taxon>Pleurodelinae</taxon>
        <taxon>Pleurodeles</taxon>
    </lineage>
</organism>
<feature type="region of interest" description="Disordered" evidence="1">
    <location>
        <begin position="23"/>
        <end position="44"/>
    </location>
</feature>
<proteinExistence type="predicted"/>